<accession>B9ADD7</accession>
<reference evidence="1 2" key="2">
    <citation type="submission" date="2008-11" db="EMBL/GenBank/DDBJ databases">
        <title>Draft genome sequence of Methanobrevibacter smithii (DSM 2375).</title>
        <authorList>
            <person name="Sudarsanam P."/>
            <person name="Ley R."/>
            <person name="Guruge J."/>
            <person name="Turnbaugh P.J."/>
            <person name="Mahowald M."/>
            <person name="Liep D."/>
            <person name="Gordon J."/>
        </authorList>
    </citation>
    <scope>NUCLEOTIDE SEQUENCE [LARGE SCALE GENOMIC DNA]</scope>
    <source>
        <strain evidence="1 2">DSM 2375</strain>
    </source>
</reference>
<dbReference type="PATRIC" id="fig|483214.13.peg.346"/>
<proteinExistence type="predicted"/>
<comment type="caution">
    <text evidence="1">The sequence shown here is derived from an EMBL/GenBank/DDBJ whole genome shotgun (WGS) entry which is preliminary data.</text>
</comment>
<name>B9ADD7_METSM</name>
<dbReference type="Proteomes" id="UP000003489">
    <property type="component" value="Unassembled WGS sequence"/>
</dbReference>
<gene>
    <name evidence="1" type="ORF">METSMIALI_00360</name>
</gene>
<sequence length="59" mass="7153">MSGPFYDLSVTELMAYDITWDMSTTEERHQLEEQIKAEDPKKWEEFKREMILIYGSLEY</sequence>
<dbReference type="EMBL" id="ABYW01000005">
    <property type="protein sequence ID" value="EEE41477.1"/>
    <property type="molecule type" value="Genomic_DNA"/>
</dbReference>
<protein>
    <submittedName>
        <fullName evidence="1">Uncharacterized protein</fullName>
    </submittedName>
</protein>
<evidence type="ECO:0000313" key="1">
    <source>
        <dbReference type="EMBL" id="EEE41477.1"/>
    </source>
</evidence>
<evidence type="ECO:0000313" key="2">
    <source>
        <dbReference type="Proteomes" id="UP000003489"/>
    </source>
</evidence>
<dbReference type="GeneID" id="71695239"/>
<organism evidence="1 2">
    <name type="scientific">Methanobrevibacter smithii DSM 2375</name>
    <dbReference type="NCBI Taxonomy" id="483214"/>
    <lineage>
        <taxon>Archaea</taxon>
        <taxon>Methanobacteriati</taxon>
        <taxon>Methanobacteriota</taxon>
        <taxon>Methanomada group</taxon>
        <taxon>Methanobacteria</taxon>
        <taxon>Methanobacteriales</taxon>
        <taxon>Methanobacteriaceae</taxon>
        <taxon>Methanobrevibacter</taxon>
    </lineage>
</organism>
<dbReference type="AlphaFoldDB" id="B9ADD7"/>
<dbReference type="HOGENOM" id="CLU_2949357_0_0_2"/>
<reference evidence="1 2" key="1">
    <citation type="submission" date="2008-10" db="EMBL/GenBank/DDBJ databases">
        <authorList>
            <person name="Fulton L."/>
            <person name="Clifton S."/>
            <person name="Fulton B."/>
            <person name="Xu J."/>
            <person name="Minx P."/>
            <person name="Pepin K.H."/>
            <person name="Johnson M."/>
            <person name="Bhonagiri V."/>
            <person name="Nash W.E."/>
            <person name="Mardis E.R."/>
            <person name="Wilson R.K."/>
        </authorList>
    </citation>
    <scope>NUCLEOTIDE SEQUENCE [LARGE SCALE GENOMIC DNA]</scope>
    <source>
        <strain evidence="1 2">DSM 2375</strain>
    </source>
</reference>
<dbReference type="RefSeq" id="WP_004035136.1">
    <property type="nucleotide sequence ID" value="NZ_DS996911.1"/>
</dbReference>